<name>A0AA91BC20_9GAMM</name>
<proteinExistence type="predicted"/>
<dbReference type="AlphaFoldDB" id="A0AA91BC20"/>
<dbReference type="RefSeq" id="WP_167311541.1">
    <property type="nucleotide sequence ID" value="NZ_CP110790.1"/>
</dbReference>
<dbReference type="Proteomes" id="UP000698240">
    <property type="component" value="Unassembled WGS sequence"/>
</dbReference>
<sequence length="200" mass="22522">MINENKRKAFEDLKSAIGRSISDRYKNEQLSIINFDVINKISNFSELGMNSKDLLSMLIEVIVELEAAKLAVDASQRLSVNFDAFIKTNHEAEKAADGLIGVATEGLYSLGEVTKTLRVALDSQPKELASKGGKGKKKKYEVLFQRSIELYESREWKSKRAAARAIESEIIALSAQVGVRLAGDQEWETIYNWIRKHTKR</sequence>
<comment type="caution">
    <text evidence="1">The sequence shown here is derived from an EMBL/GenBank/DDBJ whole genome shotgun (WGS) entry which is preliminary data.</text>
</comment>
<reference evidence="1" key="1">
    <citation type="submission" date="2020-03" db="EMBL/GenBank/DDBJ databases">
        <authorList>
            <person name="Kislichkina A."/>
            <person name="Dentovskaya S."/>
            <person name="Shaikhutdinov R."/>
            <person name="Ivanov S."/>
            <person name="Sizova A."/>
            <person name="Solomentsev V."/>
            <person name="Bogun A."/>
        </authorList>
    </citation>
    <scope>NUCLEOTIDE SEQUENCE</scope>
    <source>
        <strain evidence="1">SCPM-O-B-8025</strain>
    </source>
</reference>
<organism evidence="1 2">
    <name type="scientific">Yersinia massiliensis</name>
    <dbReference type="NCBI Taxonomy" id="419257"/>
    <lineage>
        <taxon>Bacteria</taxon>
        <taxon>Pseudomonadati</taxon>
        <taxon>Pseudomonadota</taxon>
        <taxon>Gammaproteobacteria</taxon>
        <taxon>Enterobacterales</taxon>
        <taxon>Yersiniaceae</taxon>
        <taxon>Yersinia</taxon>
    </lineage>
</organism>
<evidence type="ECO:0000313" key="1">
    <source>
        <dbReference type="EMBL" id="NIL28180.1"/>
    </source>
</evidence>
<evidence type="ECO:0000313" key="2">
    <source>
        <dbReference type="Proteomes" id="UP000698240"/>
    </source>
</evidence>
<protein>
    <submittedName>
        <fullName evidence="1">Uncharacterized protein</fullName>
    </submittedName>
</protein>
<accession>A0AA91BC20</accession>
<dbReference type="EMBL" id="JAASAN010000008">
    <property type="protein sequence ID" value="NIL28180.1"/>
    <property type="molecule type" value="Genomic_DNA"/>
</dbReference>
<gene>
    <name evidence="1" type="ORF">HB980_16715</name>
</gene>